<dbReference type="GO" id="GO:0005524">
    <property type="term" value="F:ATP binding"/>
    <property type="evidence" value="ECO:0007669"/>
    <property type="project" value="InterPro"/>
</dbReference>
<dbReference type="Pfam" id="PF14398">
    <property type="entry name" value="ATPgrasp_YheCD"/>
    <property type="match status" value="1"/>
</dbReference>
<dbReference type="InterPro" id="IPR013815">
    <property type="entry name" value="ATP_grasp_subdomain_1"/>
</dbReference>
<dbReference type="Proteomes" id="UP000321574">
    <property type="component" value="Unassembled WGS sequence"/>
</dbReference>
<keyword evidence="2" id="KW-1185">Reference proteome</keyword>
<evidence type="ECO:0008006" key="3">
    <source>
        <dbReference type="Google" id="ProtNLM"/>
    </source>
</evidence>
<comment type="caution">
    <text evidence="1">The sequence shown here is derived from an EMBL/GenBank/DDBJ whole genome shotgun (WGS) entry which is preliminary data.</text>
</comment>
<dbReference type="Gene3D" id="3.30.1490.20">
    <property type="entry name" value="ATP-grasp fold, A domain"/>
    <property type="match status" value="1"/>
</dbReference>
<evidence type="ECO:0000313" key="1">
    <source>
        <dbReference type="EMBL" id="TXL66682.1"/>
    </source>
</evidence>
<protein>
    <recommendedName>
        <fullName evidence="3">ATP-grasp domain-containing protein</fullName>
    </recommendedName>
</protein>
<dbReference type="SUPFAM" id="SSF56059">
    <property type="entry name" value="Glutathione synthetase ATP-binding domain-like"/>
    <property type="match status" value="1"/>
</dbReference>
<evidence type="ECO:0000313" key="2">
    <source>
        <dbReference type="Proteomes" id="UP000321574"/>
    </source>
</evidence>
<accession>A0A5C8P094</accession>
<reference evidence="1 2" key="1">
    <citation type="submission" date="2019-06" db="EMBL/GenBank/DDBJ databases">
        <title>Cerasibacillus sp. nov., isolated from maize field.</title>
        <authorList>
            <person name="Lin S.-Y."/>
            <person name="Tsai C.-F."/>
            <person name="Young C.-C."/>
        </authorList>
    </citation>
    <scope>NUCLEOTIDE SEQUENCE [LARGE SCALE GENOMIC DNA]</scope>
    <source>
        <strain evidence="1 2">CC-CFT480</strain>
    </source>
</reference>
<dbReference type="InterPro" id="IPR026838">
    <property type="entry name" value="YheC/D"/>
</dbReference>
<dbReference type="EMBL" id="VDUW01000002">
    <property type="protein sequence ID" value="TXL66682.1"/>
    <property type="molecule type" value="Genomic_DNA"/>
</dbReference>
<gene>
    <name evidence="1" type="ORF">FHP05_04675</name>
</gene>
<dbReference type="AlphaFoldDB" id="A0A5C8P094"/>
<dbReference type="OrthoDB" id="7869153at2"/>
<proteinExistence type="predicted"/>
<organism evidence="1 2">
    <name type="scientific">Cerasibacillus terrae</name>
    <dbReference type="NCBI Taxonomy" id="2498845"/>
    <lineage>
        <taxon>Bacteria</taxon>
        <taxon>Bacillati</taxon>
        <taxon>Bacillota</taxon>
        <taxon>Bacilli</taxon>
        <taxon>Bacillales</taxon>
        <taxon>Bacillaceae</taxon>
        <taxon>Cerasibacillus</taxon>
    </lineage>
</organism>
<name>A0A5C8P094_9BACI</name>
<sequence length="393" mass="46476">MLAGIMRFKKKIPMSFFRLLTMHSHQYGVSLIYFTPEDIKIKEKKIIGKMLLNDQLVEIESRVPDYIDVSPHFFNKKNSKKYKTEVNFLKKNSDLSIDRRQIIRKDRLQKVLLESNTFSHLSIPTFKIKEFDDFIKYINKYNKVIFKSTSGLQGKGVTVITKNNQDFIIGEQREDKVLNLNQLEEFFNEHIYEKNYIMQRYINSRSKTGDPIDCRIHLEKNDKGKWEVARKFIRVGIGQKVVSNISQGGCIADVKSYLKFTFGNEWEQIYRKITNIETKLPYFIEKHEKKKFMVMGFDVAIDLNGELYIFEVNSFPIIAPQRAQVARIRSGYYAFRIKSNINRNKTSSKDKTRKPKLNGDFYKKEYHKLINSTSWKISKPVRQVGHLIKKFKR</sequence>
<dbReference type="RefSeq" id="WP_147666081.1">
    <property type="nucleotide sequence ID" value="NZ_VDUW01000002.1"/>
</dbReference>
<dbReference type="Gene3D" id="3.30.470.20">
    <property type="entry name" value="ATP-grasp fold, B domain"/>
    <property type="match status" value="1"/>
</dbReference>